<dbReference type="PANTHER" id="PTHR16861">
    <property type="entry name" value="GLYCOPROTEIN 38"/>
    <property type="match status" value="1"/>
</dbReference>
<dbReference type="Proteomes" id="UP001175000">
    <property type="component" value="Unassembled WGS sequence"/>
</dbReference>
<keyword evidence="2" id="KW-0812">Transmembrane</keyword>
<feature type="compositionally biased region" description="Low complexity" evidence="1">
    <location>
        <begin position="96"/>
        <end position="105"/>
    </location>
</feature>
<proteinExistence type="predicted"/>
<keyword evidence="2" id="KW-1133">Transmembrane helix</keyword>
<feature type="region of interest" description="Disordered" evidence="1">
    <location>
        <begin position="90"/>
        <end position="130"/>
    </location>
</feature>
<comment type="caution">
    <text evidence="3">The sequence shown here is derived from an EMBL/GenBank/DDBJ whole genome shotgun (WGS) entry which is preliminary data.</text>
</comment>
<evidence type="ECO:0000256" key="2">
    <source>
        <dbReference type="SAM" id="Phobius"/>
    </source>
</evidence>
<keyword evidence="4" id="KW-1185">Reference proteome</keyword>
<feature type="transmembrane region" description="Helical" evidence="2">
    <location>
        <begin position="139"/>
        <end position="163"/>
    </location>
</feature>
<organism evidence="3 4">
    <name type="scientific">Immersiella caudata</name>
    <dbReference type="NCBI Taxonomy" id="314043"/>
    <lineage>
        <taxon>Eukaryota</taxon>
        <taxon>Fungi</taxon>
        <taxon>Dikarya</taxon>
        <taxon>Ascomycota</taxon>
        <taxon>Pezizomycotina</taxon>
        <taxon>Sordariomycetes</taxon>
        <taxon>Sordariomycetidae</taxon>
        <taxon>Sordariales</taxon>
        <taxon>Lasiosphaeriaceae</taxon>
        <taxon>Immersiella</taxon>
    </lineage>
</organism>
<dbReference type="EMBL" id="JAULSU010000007">
    <property type="protein sequence ID" value="KAK0610910.1"/>
    <property type="molecule type" value="Genomic_DNA"/>
</dbReference>
<evidence type="ECO:0000313" key="4">
    <source>
        <dbReference type="Proteomes" id="UP001175000"/>
    </source>
</evidence>
<evidence type="ECO:0000313" key="3">
    <source>
        <dbReference type="EMBL" id="KAK0610910.1"/>
    </source>
</evidence>
<sequence>MAAPTPSIIVPAGAETITGVVTVSTTNPPGLVTVLFTASINLVSVQSPNVAVGTLIQFIGAAPSPPFPTDPSASPVPNVAELTGTYVAQVAPTPTPSSTTGPLLPNAGGQSPTNTNGGNSQSTPTVRVAQPSSGISTGAIAGAAAGCLVAGLLLGFAIAFFFLRRKKQAQQNGPIVSELQGEPNFPDESKAYFAAPSPPAETKFQLDKFLLDSSPDKEIASELRSLGTLIQQHVENNYHLRPVQEDPRVLAVSLVQLGVVNGGSLAPDALAQLALDPNTRQVALQHVISQVLFTSVDVGSRSALSMLPAPLAAFLRSMPPKETGDKTEATSFALNQWRALSAFLLHPARSQRTPLPTSSAAVTPQAAALSNALDTFLGYFVATDEGSRSQQRSHLQAVITETTKLGYVLLSQPSEWRFVHALSQNTGGRVAVVCAGLVKITEKDGTPYPVPKQVVPPQTVLI</sequence>
<name>A0AA39U3E2_9PEZI</name>
<reference evidence="3" key="1">
    <citation type="submission" date="2023-06" db="EMBL/GenBank/DDBJ databases">
        <title>Genome-scale phylogeny and comparative genomics of the fungal order Sordariales.</title>
        <authorList>
            <consortium name="Lawrence Berkeley National Laboratory"/>
            <person name="Hensen N."/>
            <person name="Bonometti L."/>
            <person name="Westerberg I."/>
            <person name="Brannstrom I.O."/>
            <person name="Guillou S."/>
            <person name="Cros-Aarteil S."/>
            <person name="Calhoun S."/>
            <person name="Haridas S."/>
            <person name="Kuo A."/>
            <person name="Mondo S."/>
            <person name="Pangilinan J."/>
            <person name="Riley R."/>
            <person name="Labutti K."/>
            <person name="Andreopoulos B."/>
            <person name="Lipzen A."/>
            <person name="Chen C."/>
            <person name="Yanf M."/>
            <person name="Daum C."/>
            <person name="Ng V."/>
            <person name="Clum A."/>
            <person name="Steindorff A."/>
            <person name="Ohm R."/>
            <person name="Martin F."/>
            <person name="Silar P."/>
            <person name="Natvig D."/>
            <person name="Lalanne C."/>
            <person name="Gautier V."/>
            <person name="Ament-Velasquez S.L."/>
            <person name="Kruys A."/>
            <person name="Hutchinson M.I."/>
            <person name="Powell A.J."/>
            <person name="Barry K."/>
            <person name="Miller A.N."/>
            <person name="Grigoriev I.V."/>
            <person name="Debuchy R."/>
            <person name="Gladieux P."/>
            <person name="Thoren M.H."/>
            <person name="Johannesson H."/>
        </authorList>
    </citation>
    <scope>NUCLEOTIDE SEQUENCE</scope>
    <source>
        <strain evidence="3">CBS 606.72</strain>
    </source>
</reference>
<feature type="compositionally biased region" description="Polar residues" evidence="1">
    <location>
        <begin position="108"/>
        <end position="130"/>
    </location>
</feature>
<accession>A0AA39U3E2</accession>
<dbReference type="PANTHER" id="PTHR16861:SF4">
    <property type="entry name" value="SH3 DOMAIN PROTEIN (AFU_ORTHOLOGUE AFUA_1G13610)"/>
    <property type="match status" value="1"/>
</dbReference>
<dbReference type="AlphaFoldDB" id="A0AA39U3E2"/>
<evidence type="ECO:0000256" key="1">
    <source>
        <dbReference type="SAM" id="MobiDB-lite"/>
    </source>
</evidence>
<protein>
    <submittedName>
        <fullName evidence="3">Uncharacterized protein</fullName>
    </submittedName>
</protein>
<keyword evidence="2" id="KW-0472">Membrane</keyword>
<gene>
    <name evidence="3" type="ORF">B0T14DRAFT_500104</name>
</gene>